<evidence type="ECO:0000313" key="1">
    <source>
        <dbReference type="EMBL" id="KNE89057.1"/>
    </source>
</evidence>
<organism evidence="1 2">
    <name type="scientific">Puccinia striiformis f. sp. tritici PST-78</name>
    <dbReference type="NCBI Taxonomy" id="1165861"/>
    <lineage>
        <taxon>Eukaryota</taxon>
        <taxon>Fungi</taxon>
        <taxon>Dikarya</taxon>
        <taxon>Basidiomycota</taxon>
        <taxon>Pucciniomycotina</taxon>
        <taxon>Pucciniomycetes</taxon>
        <taxon>Pucciniales</taxon>
        <taxon>Pucciniaceae</taxon>
        <taxon>Puccinia</taxon>
    </lineage>
</organism>
<sequence length="194" mass="21174">MQPSFWQCKPESAGSVVPLITFYVTVRCANVSTLANNPPQPSATTPIPTNPSWWSYTLLSHFGSNWLGWYIPNGSTTRLLPRSSSSDQPNSWSPGGLAPPPILTSTELGHLTKDLGNLNFWQADIEMAEGAPIVDSGNLAFITCQGNLQFSGLNNQCVIILGVLYCKLARTTLISLAAFRKANTFFTYNVMQDT</sequence>
<reference evidence="2" key="1">
    <citation type="submission" date="2014-03" db="EMBL/GenBank/DDBJ databases">
        <title>The Genome Sequence of Puccinia striiformis f. sp. tritici PST-78.</title>
        <authorList>
            <consortium name="The Broad Institute Genome Sequencing Platform"/>
            <person name="Cuomo C."/>
            <person name="Hulbert S."/>
            <person name="Chen X."/>
            <person name="Walker B."/>
            <person name="Young S.K."/>
            <person name="Zeng Q."/>
            <person name="Gargeya S."/>
            <person name="Fitzgerald M."/>
            <person name="Haas B."/>
            <person name="Abouelleil A."/>
            <person name="Alvarado L."/>
            <person name="Arachchi H.M."/>
            <person name="Berlin A.M."/>
            <person name="Chapman S.B."/>
            <person name="Goldberg J."/>
            <person name="Griggs A."/>
            <person name="Gujja S."/>
            <person name="Hansen M."/>
            <person name="Howarth C."/>
            <person name="Imamovic A."/>
            <person name="Larimer J."/>
            <person name="McCowan C."/>
            <person name="Montmayeur A."/>
            <person name="Murphy C."/>
            <person name="Neiman D."/>
            <person name="Pearson M."/>
            <person name="Priest M."/>
            <person name="Roberts A."/>
            <person name="Saif S."/>
            <person name="Shea T."/>
            <person name="Sisk P."/>
            <person name="Sykes S."/>
            <person name="Wortman J."/>
            <person name="Nusbaum C."/>
            <person name="Birren B."/>
        </authorList>
    </citation>
    <scope>NUCLEOTIDE SEQUENCE [LARGE SCALE GENOMIC DNA]</scope>
    <source>
        <strain evidence="2">race PST-78</strain>
    </source>
</reference>
<name>A0A0L0UPR0_9BASI</name>
<dbReference type="AlphaFoldDB" id="A0A0L0UPR0"/>
<dbReference type="STRING" id="1165861.A0A0L0UPR0"/>
<comment type="caution">
    <text evidence="1">The sequence shown here is derived from an EMBL/GenBank/DDBJ whole genome shotgun (WGS) entry which is preliminary data.</text>
</comment>
<dbReference type="Proteomes" id="UP000054564">
    <property type="component" value="Unassembled WGS sequence"/>
</dbReference>
<dbReference type="EMBL" id="AJIL01000549">
    <property type="protein sequence ID" value="KNE89057.1"/>
    <property type="molecule type" value="Genomic_DNA"/>
</dbReference>
<accession>A0A0L0UPR0</accession>
<gene>
    <name evidence="1" type="ORF">PSTG_17485</name>
</gene>
<evidence type="ECO:0000313" key="2">
    <source>
        <dbReference type="Proteomes" id="UP000054564"/>
    </source>
</evidence>
<proteinExistence type="predicted"/>
<keyword evidence="2" id="KW-1185">Reference proteome</keyword>
<protein>
    <submittedName>
        <fullName evidence="1">Uncharacterized protein</fullName>
    </submittedName>
</protein>